<dbReference type="Gene3D" id="3.90.226.10">
    <property type="entry name" value="2-enoyl-CoA Hydratase, Chain A, domain 1"/>
    <property type="match status" value="1"/>
</dbReference>
<accession>A0AAW0IZ11</accession>
<name>A0AAW0IZ11_QUESU</name>
<dbReference type="InterPro" id="IPR029045">
    <property type="entry name" value="ClpP/crotonase-like_dom_sf"/>
</dbReference>
<organism evidence="4 5">
    <name type="scientific">Quercus suber</name>
    <name type="common">Cork oak</name>
    <dbReference type="NCBI Taxonomy" id="58331"/>
    <lineage>
        <taxon>Eukaryota</taxon>
        <taxon>Viridiplantae</taxon>
        <taxon>Streptophyta</taxon>
        <taxon>Embryophyta</taxon>
        <taxon>Tracheophyta</taxon>
        <taxon>Spermatophyta</taxon>
        <taxon>Magnoliopsida</taxon>
        <taxon>eudicotyledons</taxon>
        <taxon>Gunneridae</taxon>
        <taxon>Pentapetalae</taxon>
        <taxon>rosids</taxon>
        <taxon>fabids</taxon>
        <taxon>Fagales</taxon>
        <taxon>Fagaceae</taxon>
        <taxon>Quercus</taxon>
    </lineage>
</organism>
<proteinExistence type="inferred from homology"/>
<evidence type="ECO:0000256" key="1">
    <source>
        <dbReference type="ARBA" id="ARBA00022801"/>
    </source>
</evidence>
<dbReference type="SUPFAM" id="SSF52096">
    <property type="entry name" value="ClpP/crotonase"/>
    <property type="match status" value="1"/>
</dbReference>
<evidence type="ECO:0000313" key="5">
    <source>
        <dbReference type="Proteomes" id="UP000237347"/>
    </source>
</evidence>
<dbReference type="Proteomes" id="UP000237347">
    <property type="component" value="Unassembled WGS sequence"/>
</dbReference>
<dbReference type="PANTHER" id="PTHR43176">
    <property type="entry name" value="3-HYDROXYISOBUTYRYL-COA HYDROLASE-RELATED"/>
    <property type="match status" value="1"/>
</dbReference>
<dbReference type="Pfam" id="PF16113">
    <property type="entry name" value="ECH_2"/>
    <property type="match status" value="1"/>
</dbReference>
<comment type="caution">
    <text evidence="4">The sequence shown here is derived from an EMBL/GenBank/DDBJ whole genome shotgun (WGS) entry which is preliminary data.</text>
</comment>
<comment type="similarity">
    <text evidence="2">Belongs to the enoyl-CoA hydratase/isomerase family.</text>
</comment>
<dbReference type="GO" id="GO:0003860">
    <property type="term" value="F:3-hydroxyisobutyryl-CoA hydrolase activity"/>
    <property type="evidence" value="ECO:0007669"/>
    <property type="project" value="UniProtKB-UniRule"/>
</dbReference>
<evidence type="ECO:0000259" key="3">
    <source>
        <dbReference type="Pfam" id="PF16113"/>
    </source>
</evidence>
<dbReference type="EC" id="3.1.2.4" evidence="2"/>
<dbReference type="EMBL" id="PKMF04000787">
    <property type="protein sequence ID" value="KAK7819326.1"/>
    <property type="molecule type" value="Genomic_DNA"/>
</dbReference>
<dbReference type="InterPro" id="IPR032259">
    <property type="entry name" value="HIBYL-CoA-H"/>
</dbReference>
<feature type="domain" description="Enoyl-CoA hydratase/isomerase" evidence="3">
    <location>
        <begin position="98"/>
        <end position="314"/>
    </location>
</feature>
<comment type="pathway">
    <text evidence="2">Amino-acid degradation; L-valine degradation.</text>
</comment>
<keyword evidence="5" id="KW-1185">Reference proteome</keyword>
<protein>
    <recommendedName>
        <fullName evidence="2">3-hydroxyisobutyryl-CoA hydrolase</fullName>
        <shortName evidence="2">HIB-CoA hydrolase</shortName>
        <shortName evidence="2">HIBYL-CoA-H</shortName>
        <ecNumber evidence="2">3.1.2.4</ecNumber>
    </recommendedName>
    <alternativeName>
        <fullName evidence="2">3-hydroxyisobutyryl-coenzyme A hydrolase</fullName>
    </alternativeName>
</protein>
<dbReference type="GO" id="GO:0006574">
    <property type="term" value="P:L-valine catabolic process"/>
    <property type="evidence" value="ECO:0007669"/>
    <property type="project" value="UniProtKB-UniRule"/>
</dbReference>
<evidence type="ECO:0000256" key="2">
    <source>
        <dbReference type="RuleBase" id="RU369070"/>
    </source>
</evidence>
<evidence type="ECO:0000313" key="4">
    <source>
        <dbReference type="EMBL" id="KAK7819326.1"/>
    </source>
</evidence>
<gene>
    <name evidence="4" type="ORF">CFP56_040431</name>
</gene>
<dbReference type="InterPro" id="IPR045004">
    <property type="entry name" value="ECH_dom"/>
</dbReference>
<sequence>MMQRLKAALLQRCNNLHIHSLRFLNQYHTRNLYSLPDTAITDELDNQVLVEGKAWSRATILNRPSVLNCLSTAMGARLQKLYTSWENNPDIGFVAMKVFATSETLIGFHLDAGALFFLSHLPGHLGEYLGLTGQKLDGAEMVSCGLATHYAHSSKLALIEEQLGQLDTDDPSVIETSLEKYSDLVHLDNISVLHRIEIIDKCFSHDTVEEIIDASESETSKTNDAWCISTLRRLKEASPLGLKVSLKSIREGRFQTLDQCLIREYQMSLQGISNQISRDFCEGVRARMVDKDLAPKWNPPSLEQVSKDMVEHYFSPLSKFEPDLELPTELREAFT</sequence>
<comment type="function">
    <text evidence="2">Hydrolyzes 3-hydroxyisobutyryl-CoA (HIBYL-CoA), a saline catabolite. Has high activity toward isobutyryl-CoA. Could be an isobutyryl-CoA dehydrogenase that functions in valine catabolism.</text>
</comment>
<keyword evidence="1 2" id="KW-0378">Hydrolase</keyword>
<reference evidence="4 5" key="1">
    <citation type="journal article" date="2018" name="Sci. Data">
        <title>The draft genome sequence of cork oak.</title>
        <authorList>
            <person name="Ramos A.M."/>
            <person name="Usie A."/>
            <person name="Barbosa P."/>
            <person name="Barros P.M."/>
            <person name="Capote T."/>
            <person name="Chaves I."/>
            <person name="Simoes F."/>
            <person name="Abreu I."/>
            <person name="Carrasquinho I."/>
            <person name="Faro C."/>
            <person name="Guimaraes J.B."/>
            <person name="Mendonca D."/>
            <person name="Nobrega F."/>
            <person name="Rodrigues L."/>
            <person name="Saibo N.J.M."/>
            <person name="Varela M.C."/>
            <person name="Egas C."/>
            <person name="Matos J."/>
            <person name="Miguel C.M."/>
            <person name="Oliveira M.M."/>
            <person name="Ricardo C.P."/>
            <person name="Goncalves S."/>
        </authorList>
    </citation>
    <scope>NUCLEOTIDE SEQUENCE [LARGE SCALE GENOMIC DNA]</scope>
    <source>
        <strain evidence="5">cv. HL8</strain>
    </source>
</reference>
<comment type="catalytic activity">
    <reaction evidence="2">
        <text>3-hydroxy-2-methylpropanoyl-CoA + H2O = 3-hydroxy-2-methylpropanoate + CoA + H(+)</text>
        <dbReference type="Rhea" id="RHEA:20888"/>
        <dbReference type="ChEBI" id="CHEBI:11805"/>
        <dbReference type="ChEBI" id="CHEBI:15377"/>
        <dbReference type="ChEBI" id="CHEBI:15378"/>
        <dbReference type="ChEBI" id="CHEBI:57287"/>
        <dbReference type="ChEBI" id="CHEBI:57340"/>
        <dbReference type="EC" id="3.1.2.4"/>
    </reaction>
</comment>
<dbReference type="AlphaFoldDB" id="A0AAW0IZ11"/>
<dbReference type="PANTHER" id="PTHR43176:SF4">
    <property type="entry name" value="3-HYDROXYISOBUTYRYL-COA HYDROLASE-LIKE PROTEIN 1, MITOCHONDRIAL"/>
    <property type="match status" value="1"/>
</dbReference>